<dbReference type="SMART" id="SM00866">
    <property type="entry name" value="UTRA"/>
    <property type="match status" value="1"/>
</dbReference>
<dbReference type="InterPro" id="IPR000524">
    <property type="entry name" value="Tscrpt_reg_HTH_GntR"/>
</dbReference>
<evidence type="ECO:0000313" key="5">
    <source>
        <dbReference type="EMBL" id="ALX50678.1"/>
    </source>
</evidence>
<dbReference type="SUPFAM" id="SSF46785">
    <property type="entry name" value="Winged helix' DNA-binding domain"/>
    <property type="match status" value="1"/>
</dbReference>
<dbReference type="InterPro" id="IPR011663">
    <property type="entry name" value="UTRA"/>
</dbReference>
<dbReference type="GO" id="GO:0003677">
    <property type="term" value="F:DNA binding"/>
    <property type="evidence" value="ECO:0007669"/>
    <property type="project" value="UniProtKB-KW"/>
</dbReference>
<dbReference type="PROSITE" id="PS50949">
    <property type="entry name" value="HTH_GNTR"/>
    <property type="match status" value="1"/>
</dbReference>
<accession>A0A0U4FAM5</accession>
<evidence type="ECO:0000313" key="6">
    <source>
        <dbReference type="Proteomes" id="UP000050331"/>
    </source>
</evidence>
<dbReference type="InterPro" id="IPR036390">
    <property type="entry name" value="WH_DNA-bd_sf"/>
</dbReference>
<sequence>MRDMIDGKLKGDMKLPSENQLADQFQVPRMTVRNALNVLEARGYIYSLQGKGRFLKKRTNLIQLHLTGKVSFTDKMIQAGYDLKTEMIACEPISFDEKIYSILNADEHHTIYQLCRLRYIDGEPMAIHNSFVNEAKFPGIGQDGPHVTSMFAYYRDLGYSEFTSNRSLMSISFPTVTEQELLMCNHMVPLIVVESNCIDVETGNMLEYSKINYRSEKFKYDITTND</sequence>
<dbReference type="KEGG" id="lao:AOX59_16385"/>
<dbReference type="Pfam" id="PF00392">
    <property type="entry name" value="GntR"/>
    <property type="match status" value="1"/>
</dbReference>
<reference evidence="5 6" key="1">
    <citation type="submission" date="2016-01" db="EMBL/GenBank/DDBJ databases">
        <title>Complete genome sequence of strain Lentibacillus amyloliquefaciens LAM0015T isolated from saline sediment.</title>
        <authorList>
            <person name="Wang J.-L."/>
            <person name="He M.-X."/>
        </authorList>
    </citation>
    <scope>NUCLEOTIDE SEQUENCE [LARGE SCALE GENOMIC DNA]</scope>
    <source>
        <strain evidence="5 6">LAM0015</strain>
    </source>
</reference>
<dbReference type="InterPro" id="IPR028978">
    <property type="entry name" value="Chorismate_lyase_/UTRA_dom_sf"/>
</dbReference>
<evidence type="ECO:0000256" key="2">
    <source>
        <dbReference type="ARBA" id="ARBA00023125"/>
    </source>
</evidence>
<dbReference type="Proteomes" id="UP000050331">
    <property type="component" value="Chromosome"/>
</dbReference>
<dbReference type="InterPro" id="IPR050679">
    <property type="entry name" value="Bact_HTH_transcr_reg"/>
</dbReference>
<evidence type="ECO:0000256" key="1">
    <source>
        <dbReference type="ARBA" id="ARBA00023015"/>
    </source>
</evidence>
<keyword evidence="3" id="KW-0804">Transcription</keyword>
<keyword evidence="2" id="KW-0238">DNA-binding</keyword>
<dbReference type="STRING" id="1472767.AOX59_16385"/>
<dbReference type="SMART" id="SM00345">
    <property type="entry name" value="HTH_GNTR"/>
    <property type="match status" value="1"/>
</dbReference>
<dbReference type="GO" id="GO:0045892">
    <property type="term" value="P:negative regulation of DNA-templated transcription"/>
    <property type="evidence" value="ECO:0007669"/>
    <property type="project" value="TreeGrafter"/>
</dbReference>
<proteinExistence type="predicted"/>
<dbReference type="CDD" id="cd07377">
    <property type="entry name" value="WHTH_GntR"/>
    <property type="match status" value="1"/>
</dbReference>
<dbReference type="InterPro" id="IPR036388">
    <property type="entry name" value="WH-like_DNA-bd_sf"/>
</dbReference>
<dbReference type="PANTHER" id="PTHR44846:SF1">
    <property type="entry name" value="MANNOSYL-D-GLYCERATE TRANSPORT_METABOLISM SYSTEM REPRESSOR MNGR-RELATED"/>
    <property type="match status" value="1"/>
</dbReference>
<name>A0A0U4FAM5_9BACI</name>
<evidence type="ECO:0000256" key="3">
    <source>
        <dbReference type="ARBA" id="ARBA00023163"/>
    </source>
</evidence>
<dbReference type="PRINTS" id="PR00035">
    <property type="entry name" value="HTHGNTR"/>
</dbReference>
<evidence type="ECO:0000259" key="4">
    <source>
        <dbReference type="PROSITE" id="PS50949"/>
    </source>
</evidence>
<dbReference type="Gene3D" id="3.40.1410.10">
    <property type="entry name" value="Chorismate lyase-like"/>
    <property type="match status" value="1"/>
</dbReference>
<keyword evidence="1" id="KW-0805">Transcription regulation</keyword>
<organism evidence="5 6">
    <name type="scientific">Lentibacillus amyloliquefaciens</name>
    <dbReference type="NCBI Taxonomy" id="1472767"/>
    <lineage>
        <taxon>Bacteria</taxon>
        <taxon>Bacillati</taxon>
        <taxon>Bacillota</taxon>
        <taxon>Bacilli</taxon>
        <taxon>Bacillales</taxon>
        <taxon>Bacillaceae</taxon>
        <taxon>Lentibacillus</taxon>
    </lineage>
</organism>
<dbReference type="SUPFAM" id="SSF64288">
    <property type="entry name" value="Chorismate lyase-like"/>
    <property type="match status" value="1"/>
</dbReference>
<feature type="domain" description="HTH gntR-type" evidence="4">
    <location>
        <begin position="1"/>
        <end position="58"/>
    </location>
</feature>
<dbReference type="EMBL" id="CP013862">
    <property type="protein sequence ID" value="ALX50678.1"/>
    <property type="molecule type" value="Genomic_DNA"/>
</dbReference>
<dbReference type="Pfam" id="PF07702">
    <property type="entry name" value="UTRA"/>
    <property type="match status" value="1"/>
</dbReference>
<dbReference type="PANTHER" id="PTHR44846">
    <property type="entry name" value="MANNOSYL-D-GLYCERATE TRANSPORT/METABOLISM SYSTEM REPRESSOR MNGR-RELATED"/>
    <property type="match status" value="1"/>
</dbReference>
<protein>
    <submittedName>
        <fullName evidence="5">Transcriptional regulator</fullName>
    </submittedName>
</protein>
<dbReference type="AlphaFoldDB" id="A0A0U4FAM5"/>
<dbReference type="GO" id="GO:0003700">
    <property type="term" value="F:DNA-binding transcription factor activity"/>
    <property type="evidence" value="ECO:0007669"/>
    <property type="project" value="InterPro"/>
</dbReference>
<keyword evidence="6" id="KW-1185">Reference proteome</keyword>
<dbReference type="Gene3D" id="1.10.10.10">
    <property type="entry name" value="Winged helix-like DNA-binding domain superfamily/Winged helix DNA-binding domain"/>
    <property type="match status" value="1"/>
</dbReference>
<gene>
    <name evidence="5" type="ORF">AOX59_16385</name>
</gene>